<evidence type="ECO:0000256" key="1">
    <source>
        <dbReference type="SAM" id="Phobius"/>
    </source>
</evidence>
<name>A0A6C0LW58_9ZZZZ</name>
<dbReference type="EMBL" id="MN740563">
    <property type="protein sequence ID" value="QHU33794.1"/>
    <property type="molecule type" value="Genomic_DNA"/>
</dbReference>
<reference evidence="2" key="1">
    <citation type="journal article" date="2020" name="Nature">
        <title>Giant virus diversity and host interactions through global metagenomics.</title>
        <authorList>
            <person name="Schulz F."/>
            <person name="Roux S."/>
            <person name="Paez-Espino D."/>
            <person name="Jungbluth S."/>
            <person name="Walsh D.A."/>
            <person name="Denef V.J."/>
            <person name="McMahon K.D."/>
            <person name="Konstantinidis K.T."/>
            <person name="Eloe-Fadrosh E.A."/>
            <person name="Kyrpides N.C."/>
            <person name="Woyke T."/>
        </authorList>
    </citation>
    <scope>NUCLEOTIDE SEQUENCE</scope>
    <source>
        <strain evidence="2">GVMAG-S-1016704-121</strain>
    </source>
</reference>
<accession>A0A6C0LW58</accession>
<protein>
    <submittedName>
        <fullName evidence="2">Uncharacterized protein</fullName>
    </submittedName>
</protein>
<proteinExistence type="predicted"/>
<keyword evidence="1" id="KW-0812">Transmembrane</keyword>
<feature type="transmembrane region" description="Helical" evidence="1">
    <location>
        <begin position="6"/>
        <end position="30"/>
    </location>
</feature>
<sequence length="103" mass="11249">MAEFSPTAIVIIVVAVILAILAAGVWVWIIRDRIKERRSRMPDIAMSTGFAGTIPYPSRRSSVASNAAPKYSVHGNASNPYVTNRYSSGYYNILGTVARDQTT</sequence>
<dbReference type="AlphaFoldDB" id="A0A6C0LW58"/>
<keyword evidence="1" id="KW-1133">Transmembrane helix</keyword>
<organism evidence="2">
    <name type="scientific">viral metagenome</name>
    <dbReference type="NCBI Taxonomy" id="1070528"/>
    <lineage>
        <taxon>unclassified sequences</taxon>
        <taxon>metagenomes</taxon>
        <taxon>organismal metagenomes</taxon>
    </lineage>
</organism>
<evidence type="ECO:0000313" key="2">
    <source>
        <dbReference type="EMBL" id="QHU33794.1"/>
    </source>
</evidence>
<keyword evidence="1" id="KW-0472">Membrane</keyword>